<keyword evidence="2" id="KW-0472">Membrane</keyword>
<feature type="region of interest" description="Disordered" evidence="1">
    <location>
        <begin position="374"/>
        <end position="545"/>
    </location>
</feature>
<feature type="compositionally biased region" description="Basic and acidic residues" evidence="1">
    <location>
        <begin position="471"/>
        <end position="483"/>
    </location>
</feature>
<feature type="region of interest" description="Disordered" evidence="1">
    <location>
        <begin position="201"/>
        <end position="282"/>
    </location>
</feature>
<dbReference type="Proteomes" id="UP000285092">
    <property type="component" value="Unassembled WGS sequence"/>
</dbReference>
<feature type="compositionally biased region" description="Acidic residues" evidence="1">
    <location>
        <begin position="201"/>
        <end position="212"/>
    </location>
</feature>
<accession>A0A418NEW2</accession>
<reference evidence="3 4" key="1">
    <citation type="submission" date="2018-08" db="EMBL/GenBank/DDBJ databases">
        <title>Altererythrobacter sp.Ery1 and Ery12, the genome sequencing of novel strains in genus Alterythrobacter.</title>
        <authorList>
            <person name="Cheng H."/>
            <person name="Wu Y.-H."/>
            <person name="Fang C."/>
            <person name="Xu X.-W."/>
        </authorList>
    </citation>
    <scope>NUCLEOTIDE SEQUENCE [LARGE SCALE GENOMIC DNA]</scope>
    <source>
        <strain evidence="3 4">Ery1</strain>
    </source>
</reference>
<name>A0A418NEW2_9SPHN</name>
<keyword evidence="2" id="KW-1133">Transmembrane helix</keyword>
<evidence type="ECO:0000256" key="2">
    <source>
        <dbReference type="SAM" id="Phobius"/>
    </source>
</evidence>
<sequence>MGQCPPLHEARTAWVTGKNEVAATHIGTTASKPPISQHPVFPAIVALWFAALLGIGSLVLPVTLFESLIVATGLHTVIPAAEPPLGVAARILIALVGAGLGALAGLYIARKVAAAQAAPRFVPAPVRRQPKSVRPAKRPISAHEELGADGFDEPVEDLRSAPIPGRRRALSLTEENGASELLDYAPLPGAGAEIVVLSADEDEPPAPEEDPLDLAAFAGHSPEQDEEPEAERPAETPILPSEENPVFASAPAEQARPFDGPAAFAMPDIDLNEPSVDAEAPIAAGEELSVAAAPAMLGDPLAANEDGAAEFAPAQPNAPVETEERPLRELSIAELVDRFAISLQRAAERAEAELPAAETPARYVPDLGVEAVEAPRLEANPAPEPAPPAEAGEAAAAPEAAGPAEAIPAALRPLSLDDELADEEHEDLALTLSLTPEARPFASPAPTPDAGDDESDVSPTEGAYSSLLSIRRPESQREFVRVEDDPDSDESDAFEPVVVFPGQEERRAAPAATPVMGQERPFDAPRGVRAAAPTGEMAPVDQAQAERALREALHKLQRLSGAA</sequence>
<feature type="transmembrane region" description="Helical" evidence="2">
    <location>
        <begin position="85"/>
        <end position="109"/>
    </location>
</feature>
<dbReference type="AlphaFoldDB" id="A0A418NEW2"/>
<proteinExistence type="predicted"/>
<feature type="compositionally biased region" description="Acidic residues" evidence="1">
    <location>
        <begin position="484"/>
        <end position="493"/>
    </location>
</feature>
<feature type="transmembrane region" description="Helical" evidence="2">
    <location>
        <begin position="40"/>
        <end position="65"/>
    </location>
</feature>
<feature type="compositionally biased region" description="Low complexity" evidence="1">
    <location>
        <begin position="389"/>
        <end position="410"/>
    </location>
</feature>
<organism evidence="3 4">
    <name type="scientific">Pelagerythrobacter aerophilus</name>
    <dbReference type="NCBI Taxonomy" id="2306995"/>
    <lineage>
        <taxon>Bacteria</taxon>
        <taxon>Pseudomonadati</taxon>
        <taxon>Pseudomonadota</taxon>
        <taxon>Alphaproteobacteria</taxon>
        <taxon>Sphingomonadales</taxon>
        <taxon>Erythrobacteraceae</taxon>
        <taxon>Pelagerythrobacter</taxon>
    </lineage>
</organism>
<protein>
    <submittedName>
        <fullName evidence="3">Uncharacterized protein</fullName>
    </submittedName>
</protein>
<dbReference type="EMBL" id="QXFK01000019">
    <property type="protein sequence ID" value="RIV75846.1"/>
    <property type="molecule type" value="Genomic_DNA"/>
</dbReference>
<evidence type="ECO:0000313" key="3">
    <source>
        <dbReference type="EMBL" id="RIV75846.1"/>
    </source>
</evidence>
<keyword evidence="2" id="KW-0812">Transmembrane</keyword>
<evidence type="ECO:0000256" key="1">
    <source>
        <dbReference type="SAM" id="MobiDB-lite"/>
    </source>
</evidence>
<feature type="region of interest" description="Disordered" evidence="1">
    <location>
        <begin position="304"/>
        <end position="325"/>
    </location>
</feature>
<evidence type="ECO:0000313" key="4">
    <source>
        <dbReference type="Proteomes" id="UP000285092"/>
    </source>
</evidence>
<keyword evidence="4" id="KW-1185">Reference proteome</keyword>
<comment type="caution">
    <text evidence="3">The sequence shown here is derived from an EMBL/GenBank/DDBJ whole genome shotgun (WGS) entry which is preliminary data.</text>
</comment>
<gene>
    <name evidence="3" type="ORF">D2V04_16405</name>
</gene>
<feature type="compositionally biased region" description="Acidic residues" evidence="1">
    <location>
        <begin position="416"/>
        <end position="426"/>
    </location>
</feature>
<feature type="region of interest" description="Disordered" evidence="1">
    <location>
        <begin position="132"/>
        <end position="155"/>
    </location>
</feature>